<dbReference type="Proteomes" id="UP001283361">
    <property type="component" value="Unassembled WGS sequence"/>
</dbReference>
<name>A0AAE1A2X9_9GAST</name>
<reference evidence="1" key="1">
    <citation type="journal article" date="2023" name="G3 (Bethesda)">
        <title>A reference genome for the long-term kleptoplast-retaining sea slug Elysia crispata morphotype clarki.</title>
        <authorList>
            <person name="Eastman K.E."/>
            <person name="Pendleton A.L."/>
            <person name="Shaikh M.A."/>
            <person name="Suttiyut T."/>
            <person name="Ogas R."/>
            <person name="Tomko P."/>
            <person name="Gavelis G."/>
            <person name="Widhalm J.R."/>
            <person name="Wisecaver J.H."/>
        </authorList>
    </citation>
    <scope>NUCLEOTIDE SEQUENCE</scope>
    <source>
        <strain evidence="1">ECLA1</strain>
    </source>
</reference>
<dbReference type="AlphaFoldDB" id="A0AAE1A2X9"/>
<dbReference type="EMBL" id="JAWDGP010002851">
    <property type="protein sequence ID" value="KAK3779307.1"/>
    <property type="molecule type" value="Genomic_DNA"/>
</dbReference>
<comment type="caution">
    <text evidence="1">The sequence shown here is derived from an EMBL/GenBank/DDBJ whole genome shotgun (WGS) entry which is preliminary data.</text>
</comment>
<proteinExistence type="predicted"/>
<evidence type="ECO:0000313" key="2">
    <source>
        <dbReference type="Proteomes" id="UP001283361"/>
    </source>
</evidence>
<sequence length="94" mass="10743">MTLAEVTRMARINYFFPIPLLTDFGVSNTQFTRLDFLRNFGFSPQFELHVCKENVFLAPWVPSEHLTEIAFEDNACENSGSGLCNTAYQLTDRS</sequence>
<evidence type="ECO:0000313" key="1">
    <source>
        <dbReference type="EMBL" id="KAK3779307.1"/>
    </source>
</evidence>
<protein>
    <submittedName>
        <fullName evidence="1">Uncharacterized protein</fullName>
    </submittedName>
</protein>
<gene>
    <name evidence="1" type="ORF">RRG08_011783</name>
</gene>
<accession>A0AAE1A2X9</accession>
<keyword evidence="2" id="KW-1185">Reference proteome</keyword>
<organism evidence="1 2">
    <name type="scientific">Elysia crispata</name>
    <name type="common">lettuce slug</name>
    <dbReference type="NCBI Taxonomy" id="231223"/>
    <lineage>
        <taxon>Eukaryota</taxon>
        <taxon>Metazoa</taxon>
        <taxon>Spiralia</taxon>
        <taxon>Lophotrochozoa</taxon>
        <taxon>Mollusca</taxon>
        <taxon>Gastropoda</taxon>
        <taxon>Heterobranchia</taxon>
        <taxon>Euthyneura</taxon>
        <taxon>Panpulmonata</taxon>
        <taxon>Sacoglossa</taxon>
        <taxon>Placobranchoidea</taxon>
        <taxon>Plakobranchidae</taxon>
        <taxon>Elysia</taxon>
    </lineage>
</organism>